<dbReference type="RefSeq" id="WP_271276804.1">
    <property type="nucleotide sequence ID" value="NZ_BAABFD010000004.1"/>
</dbReference>
<keyword evidence="2" id="KW-0408">Iron</keyword>
<dbReference type="Gene3D" id="1.10.630.10">
    <property type="entry name" value="Cytochrome P450"/>
    <property type="match status" value="1"/>
</dbReference>
<dbReference type="InterPro" id="IPR017972">
    <property type="entry name" value="Cyt_P450_CS"/>
</dbReference>
<evidence type="ECO:0000313" key="4">
    <source>
        <dbReference type="Proteomes" id="UP001212498"/>
    </source>
</evidence>
<accession>A0ABT4SY80</accession>
<comment type="similarity">
    <text evidence="1 2">Belongs to the cytochrome P450 family.</text>
</comment>
<dbReference type="InterPro" id="IPR001128">
    <property type="entry name" value="Cyt_P450"/>
</dbReference>
<organism evidence="3 4">
    <name type="scientific">Nonomuraea ferruginea</name>
    <dbReference type="NCBI Taxonomy" id="46174"/>
    <lineage>
        <taxon>Bacteria</taxon>
        <taxon>Bacillati</taxon>
        <taxon>Actinomycetota</taxon>
        <taxon>Actinomycetes</taxon>
        <taxon>Streptosporangiales</taxon>
        <taxon>Streptosporangiaceae</taxon>
        <taxon>Nonomuraea</taxon>
    </lineage>
</organism>
<dbReference type="InterPro" id="IPR036396">
    <property type="entry name" value="Cyt_P450_sf"/>
</dbReference>
<sequence>MTRSSILDPEVAADPHAFYRELRADAPVLQDARLGSFLVSTYRGVSSVYKDARFSTRAYTGTLEAIHGRTVLSMDGLLHAKNRALLTPHFRGQGLDRVHALIHRTAGKILEQIVPRRAQRLADEMRDSADGSRVDLVAGFAHRYPIAVIADMLGLPESDHELFAGWYGKIMAFVSNLSGDEEVHRQGLQARADLAGYMAPLIAYRREHPGDDLISMLVQSQVDDYRMTDDEVRAYISLLLTAGGETTDKAFGSLCKNLLVGGEWARVRDNRALVDAAIAETLRFSPPSQITTRMCEEDVELEGVQVPAGSTMLLIAASANRDESRFERSEEFVIGRPDLDPGRAFSGAAGHLSFGTGRHFCLGAMLAKTEMEVGLNLLLDSFPGMRLADDAEPVDVGLRTRGPRDLYVNLAA</sequence>
<proteinExistence type="inferred from homology"/>
<keyword evidence="4" id="KW-1185">Reference proteome</keyword>
<dbReference type="PROSITE" id="PS00086">
    <property type="entry name" value="CYTOCHROME_P450"/>
    <property type="match status" value="1"/>
</dbReference>
<dbReference type="SUPFAM" id="SSF48264">
    <property type="entry name" value="Cytochrome P450"/>
    <property type="match status" value="1"/>
</dbReference>
<dbReference type="InterPro" id="IPR002397">
    <property type="entry name" value="Cyt_P450_B"/>
</dbReference>
<gene>
    <name evidence="3" type="ORF">OUY24_16360</name>
</gene>
<dbReference type="PANTHER" id="PTHR46696:SF3">
    <property type="entry name" value="PULCHERRIMINIC ACID SYNTHASE"/>
    <property type="match status" value="1"/>
</dbReference>
<keyword evidence="2" id="KW-0503">Monooxygenase</keyword>
<evidence type="ECO:0000256" key="1">
    <source>
        <dbReference type="ARBA" id="ARBA00010617"/>
    </source>
</evidence>
<dbReference type="EMBL" id="JAPNUD010000037">
    <property type="protein sequence ID" value="MDA0642208.1"/>
    <property type="molecule type" value="Genomic_DNA"/>
</dbReference>
<dbReference type="PRINTS" id="PR00385">
    <property type="entry name" value="P450"/>
</dbReference>
<dbReference type="Proteomes" id="UP001212498">
    <property type="component" value="Unassembled WGS sequence"/>
</dbReference>
<keyword evidence="2" id="KW-0479">Metal-binding</keyword>
<name>A0ABT4SY80_9ACTN</name>
<dbReference type="PANTHER" id="PTHR46696">
    <property type="entry name" value="P450, PUTATIVE (EUROFUNG)-RELATED"/>
    <property type="match status" value="1"/>
</dbReference>
<evidence type="ECO:0000256" key="2">
    <source>
        <dbReference type="RuleBase" id="RU000461"/>
    </source>
</evidence>
<reference evidence="3 4" key="1">
    <citation type="submission" date="2022-11" db="EMBL/GenBank/DDBJ databases">
        <title>Nonomuraea corallina sp. nov., a new species of the genus Nonomuraea isolated from sea side sediment in Thai sea.</title>
        <authorList>
            <person name="Ngamcharungchit C."/>
            <person name="Matsumoto A."/>
            <person name="Suriyachadkun C."/>
            <person name="Panbangred W."/>
            <person name="Inahashi Y."/>
            <person name="Intra B."/>
        </authorList>
    </citation>
    <scope>NUCLEOTIDE SEQUENCE [LARGE SCALE GENOMIC DNA]</scope>
    <source>
        <strain evidence="3 4">DSM 43553</strain>
    </source>
</reference>
<comment type="caution">
    <text evidence="3">The sequence shown here is derived from an EMBL/GenBank/DDBJ whole genome shotgun (WGS) entry which is preliminary data.</text>
</comment>
<dbReference type="PRINTS" id="PR00359">
    <property type="entry name" value="BP450"/>
</dbReference>
<dbReference type="Pfam" id="PF00067">
    <property type="entry name" value="p450"/>
    <property type="match status" value="1"/>
</dbReference>
<keyword evidence="2" id="KW-0349">Heme</keyword>
<protein>
    <submittedName>
        <fullName evidence="3">Cytochrome P450</fullName>
    </submittedName>
</protein>
<evidence type="ECO:0000313" key="3">
    <source>
        <dbReference type="EMBL" id="MDA0642208.1"/>
    </source>
</evidence>
<keyword evidence="2" id="KW-0560">Oxidoreductase</keyword>